<feature type="region of interest" description="Disordered" evidence="6">
    <location>
        <begin position="1"/>
        <end position="32"/>
    </location>
</feature>
<evidence type="ECO:0000256" key="5">
    <source>
        <dbReference type="ARBA" id="ARBA00023088"/>
    </source>
</evidence>
<dbReference type="HOGENOM" id="CLU_2918397_0_0_9"/>
<reference evidence="9 10" key="1">
    <citation type="submission" date="2014-08" db="EMBL/GenBank/DDBJ databases">
        <title>Comparative genomics of the Paenibacillus odorifer group.</title>
        <authorList>
            <person name="den Bakker H.C."/>
            <person name="Tsai Y.-C."/>
            <person name="Martin N."/>
            <person name="Korlach J."/>
            <person name="Wiedmann M."/>
        </authorList>
    </citation>
    <scope>NUCLEOTIDE SEQUENCE [LARGE SCALE GENOMIC DNA]</scope>
    <source>
        <strain evidence="9 10">DSM 14472</strain>
    </source>
</reference>
<dbReference type="EMBL" id="CP009286">
    <property type="protein sequence ID" value="AIQ62190.1"/>
    <property type="molecule type" value="Genomic_DNA"/>
</dbReference>
<feature type="domain" description="Gram-positive cocci surface proteins LPxTG" evidence="8">
    <location>
        <begin position="27"/>
        <end position="61"/>
    </location>
</feature>
<evidence type="ECO:0000313" key="10">
    <source>
        <dbReference type="Proteomes" id="UP000029507"/>
    </source>
</evidence>
<keyword evidence="5" id="KW-0572">Peptidoglycan-anchor</keyword>
<keyword evidence="2" id="KW-0134">Cell wall</keyword>
<accession>A0A089LQ06</accession>
<name>A0A089LQ06_9BACL</name>
<organism evidence="9 10">
    <name type="scientific">Paenibacillus stellifer</name>
    <dbReference type="NCBI Taxonomy" id="169760"/>
    <lineage>
        <taxon>Bacteria</taxon>
        <taxon>Bacillati</taxon>
        <taxon>Bacillota</taxon>
        <taxon>Bacilli</taxon>
        <taxon>Bacillales</taxon>
        <taxon>Paenibacillaceae</taxon>
        <taxon>Paenibacillus</taxon>
    </lineage>
</organism>
<keyword evidence="10" id="KW-1185">Reference proteome</keyword>
<sequence length="61" mass="6540">MVTPKPEELELGDDPVPQGVPAPVGKLPKTGEESHMPYYAGGAAILAIGLLLRLKGRRKFE</sequence>
<protein>
    <recommendedName>
        <fullName evidence="8">Gram-positive cocci surface proteins LPxTG domain-containing protein</fullName>
    </recommendedName>
</protein>
<dbReference type="NCBIfam" id="TIGR01167">
    <property type="entry name" value="LPXTG_anchor"/>
    <property type="match status" value="1"/>
</dbReference>
<dbReference type="PROSITE" id="PS50847">
    <property type="entry name" value="GRAM_POS_ANCHORING"/>
    <property type="match status" value="1"/>
</dbReference>
<comment type="subcellular location">
    <subcellularLocation>
        <location evidence="1">Secreted</location>
        <location evidence="1">Cell wall</location>
        <topology evidence="1">Peptidoglycan-anchor</topology>
    </subcellularLocation>
</comment>
<keyword evidence="7" id="KW-1133">Transmembrane helix</keyword>
<evidence type="ECO:0000256" key="6">
    <source>
        <dbReference type="SAM" id="MobiDB-lite"/>
    </source>
</evidence>
<dbReference type="Pfam" id="PF00746">
    <property type="entry name" value="Gram_pos_anchor"/>
    <property type="match status" value="1"/>
</dbReference>
<dbReference type="KEGG" id="pste:PSTEL_02735"/>
<evidence type="ECO:0000256" key="2">
    <source>
        <dbReference type="ARBA" id="ARBA00022512"/>
    </source>
</evidence>
<evidence type="ECO:0000313" key="9">
    <source>
        <dbReference type="EMBL" id="AIQ62190.1"/>
    </source>
</evidence>
<evidence type="ECO:0000259" key="8">
    <source>
        <dbReference type="PROSITE" id="PS50847"/>
    </source>
</evidence>
<evidence type="ECO:0000256" key="1">
    <source>
        <dbReference type="ARBA" id="ARBA00004168"/>
    </source>
</evidence>
<dbReference type="AlphaFoldDB" id="A0A089LQ06"/>
<evidence type="ECO:0000256" key="3">
    <source>
        <dbReference type="ARBA" id="ARBA00022525"/>
    </source>
</evidence>
<keyword evidence="3" id="KW-0964">Secreted</keyword>
<keyword evidence="7" id="KW-0812">Transmembrane</keyword>
<evidence type="ECO:0000256" key="7">
    <source>
        <dbReference type="SAM" id="Phobius"/>
    </source>
</evidence>
<dbReference type="Proteomes" id="UP000029507">
    <property type="component" value="Chromosome"/>
</dbReference>
<evidence type="ECO:0000256" key="4">
    <source>
        <dbReference type="ARBA" id="ARBA00022729"/>
    </source>
</evidence>
<keyword evidence="7" id="KW-0472">Membrane</keyword>
<proteinExistence type="predicted"/>
<dbReference type="InterPro" id="IPR019931">
    <property type="entry name" value="LPXTG_anchor"/>
</dbReference>
<feature type="transmembrane region" description="Helical" evidence="7">
    <location>
        <begin position="36"/>
        <end position="54"/>
    </location>
</feature>
<gene>
    <name evidence="9" type="ORF">PSTEL_02735</name>
</gene>
<keyword evidence="4" id="KW-0732">Signal</keyword>